<dbReference type="SMART" id="SM00195">
    <property type="entry name" value="DSPc"/>
    <property type="match status" value="1"/>
</dbReference>
<dbReference type="InterPro" id="IPR029021">
    <property type="entry name" value="Prot-tyrosine_phosphatase-like"/>
</dbReference>
<gene>
    <name evidence="4" type="ORF">Pfra01_000540200</name>
</gene>
<dbReference type="InterPro" id="IPR000340">
    <property type="entry name" value="Dual-sp_phosphatase_cat-dom"/>
</dbReference>
<evidence type="ECO:0000259" key="2">
    <source>
        <dbReference type="PROSITE" id="PS50054"/>
    </source>
</evidence>
<dbReference type="PANTHER" id="PTHR46381">
    <property type="entry name" value="MKPA PROTEIN"/>
    <property type="match status" value="1"/>
</dbReference>
<dbReference type="Pfam" id="PF00782">
    <property type="entry name" value="DSPc"/>
    <property type="match status" value="1"/>
</dbReference>
<evidence type="ECO:0000313" key="4">
    <source>
        <dbReference type="EMBL" id="GMF27354.1"/>
    </source>
</evidence>
<evidence type="ECO:0000313" key="5">
    <source>
        <dbReference type="Proteomes" id="UP001165121"/>
    </source>
</evidence>
<sequence>MGNGQSREGFADVLPSASAAKVSGTTSDPPPISQAWTAESDSTTAEENNNQKPGVDSTVNTSPIVGKIVPPGHALQQEENTSRPSVEASDVVRAFNSVKCTDDDRFVIPESVRKSHTLNAYADVCSEILPGFLYVSNLRVARDAIKLRALGITHVINCCGELKHDEDGFELPASSIDSDFHVLKLLVRDDANEDLTPFLPRVMDFIAPCRWRDSSSREKTCTEDKVLVHCHQGVSRSCAFAIAYVMLEQGISYHEASAMVKRQRAISSPNAAFICQLLEWEKDLQAMKLNESTPFALGGLHRLAPHSVYDPGCLVLKRCYDPSTGSARHRQHIMTIQTPEDERRHLWSQGTFAFQNPTDPSEVIVWHGAKCVIPDALSIAEKLVRQLIRVHMLVQHSDTESIQIKLVHAREDSGDSMGTDYDHFGYATELQWTRESMPSTPVIFLPTNGTSSSDNGSIPPQLFILESIGDEDGQNTWEQLTNYDSEDLTPESSFLLCSIQPQRPIEAFVWFGTSCRFPQQNVVNAAQKQIQRLQTQKDDSALISLPIELQNQESEEFWQLFEAGY</sequence>
<dbReference type="OrthoDB" id="165342at2759"/>
<organism evidence="4 5">
    <name type="scientific">Phytophthora fragariaefolia</name>
    <dbReference type="NCBI Taxonomy" id="1490495"/>
    <lineage>
        <taxon>Eukaryota</taxon>
        <taxon>Sar</taxon>
        <taxon>Stramenopiles</taxon>
        <taxon>Oomycota</taxon>
        <taxon>Peronosporomycetes</taxon>
        <taxon>Peronosporales</taxon>
        <taxon>Peronosporaceae</taxon>
        <taxon>Phytophthora</taxon>
    </lineage>
</organism>
<dbReference type="SUPFAM" id="SSF52799">
    <property type="entry name" value="(Phosphotyrosine protein) phosphatases II"/>
    <property type="match status" value="1"/>
</dbReference>
<evidence type="ECO:0000256" key="1">
    <source>
        <dbReference type="SAM" id="MobiDB-lite"/>
    </source>
</evidence>
<feature type="domain" description="Tyrosine specific protein phosphatases" evidence="3">
    <location>
        <begin position="196"/>
        <end position="264"/>
    </location>
</feature>
<evidence type="ECO:0000259" key="3">
    <source>
        <dbReference type="PROSITE" id="PS50056"/>
    </source>
</evidence>
<feature type="region of interest" description="Disordered" evidence="1">
    <location>
        <begin position="1"/>
        <end position="87"/>
    </location>
</feature>
<dbReference type="PROSITE" id="PS50056">
    <property type="entry name" value="TYR_PHOSPHATASE_2"/>
    <property type="match status" value="1"/>
</dbReference>
<dbReference type="Gene3D" id="3.90.190.10">
    <property type="entry name" value="Protein tyrosine phosphatase superfamily"/>
    <property type="match status" value="1"/>
</dbReference>
<dbReference type="SUPFAM" id="SSF55753">
    <property type="entry name" value="Actin depolymerizing proteins"/>
    <property type="match status" value="1"/>
</dbReference>
<dbReference type="AlphaFoldDB" id="A0A9W6X1U2"/>
<protein>
    <submittedName>
        <fullName evidence="4">Unnamed protein product</fullName>
    </submittedName>
</protein>
<feature type="domain" description="Tyrosine-protein phosphatase" evidence="2">
    <location>
        <begin position="124"/>
        <end position="286"/>
    </location>
</feature>
<feature type="compositionally biased region" description="Polar residues" evidence="1">
    <location>
        <begin position="34"/>
        <end position="63"/>
    </location>
</feature>
<proteinExistence type="predicted"/>
<dbReference type="CDD" id="cd14498">
    <property type="entry name" value="DSP"/>
    <property type="match status" value="1"/>
</dbReference>
<dbReference type="PROSITE" id="PS50054">
    <property type="entry name" value="TYR_PHOSPHATASE_DUAL"/>
    <property type="match status" value="1"/>
</dbReference>
<dbReference type="Proteomes" id="UP001165121">
    <property type="component" value="Unassembled WGS sequence"/>
</dbReference>
<reference evidence="4" key="1">
    <citation type="submission" date="2023-04" db="EMBL/GenBank/DDBJ databases">
        <title>Phytophthora fragariaefolia NBRC 109709.</title>
        <authorList>
            <person name="Ichikawa N."/>
            <person name="Sato H."/>
            <person name="Tonouchi N."/>
        </authorList>
    </citation>
    <scope>NUCLEOTIDE SEQUENCE</scope>
    <source>
        <strain evidence="4">NBRC 109709</strain>
    </source>
</reference>
<dbReference type="EMBL" id="BSXT01000436">
    <property type="protein sequence ID" value="GMF27354.1"/>
    <property type="molecule type" value="Genomic_DNA"/>
</dbReference>
<keyword evidence="5" id="KW-1185">Reference proteome</keyword>
<name>A0A9W6X1U2_9STRA</name>
<comment type="caution">
    <text evidence="4">The sequence shown here is derived from an EMBL/GenBank/DDBJ whole genome shotgun (WGS) entry which is preliminary data.</text>
</comment>
<dbReference type="InterPro" id="IPR020422">
    <property type="entry name" value="TYR_PHOSPHATASE_DUAL_dom"/>
</dbReference>
<dbReference type="InterPro" id="IPR000387">
    <property type="entry name" value="Tyr_Pase_dom"/>
</dbReference>
<dbReference type="PANTHER" id="PTHR46381:SF2">
    <property type="entry name" value="MAP KINASE PHOSPHATASE"/>
    <property type="match status" value="1"/>
</dbReference>
<accession>A0A9W6X1U2</accession>